<keyword evidence="6" id="KW-0249">Electron transport</keyword>
<dbReference type="EMBL" id="QXWK01000003">
    <property type="protein sequence ID" value="NBH60523.1"/>
    <property type="molecule type" value="Genomic_DNA"/>
</dbReference>
<evidence type="ECO:0000256" key="10">
    <source>
        <dbReference type="ARBA" id="ARBA00047448"/>
    </source>
</evidence>
<dbReference type="InterPro" id="IPR004462">
    <property type="entry name" value="Desulfoferrodoxin_N"/>
</dbReference>
<evidence type="ECO:0000313" key="14">
    <source>
        <dbReference type="Proteomes" id="UP000446866"/>
    </source>
</evidence>
<dbReference type="AlphaFoldDB" id="A0A845QIC3"/>
<keyword evidence="4" id="KW-0813">Transport</keyword>
<evidence type="ECO:0000259" key="11">
    <source>
        <dbReference type="Pfam" id="PF01880"/>
    </source>
</evidence>
<gene>
    <name evidence="13" type="ORF">D0435_02385</name>
</gene>
<dbReference type="Gene3D" id="2.60.40.730">
    <property type="entry name" value="SOR catalytic domain"/>
    <property type="match status" value="1"/>
</dbReference>
<name>A0A845QIC3_9FIRM</name>
<evidence type="ECO:0000256" key="4">
    <source>
        <dbReference type="ARBA" id="ARBA00022448"/>
    </source>
</evidence>
<dbReference type="Gene3D" id="2.20.28.100">
    <property type="entry name" value="Desulphoferrodoxin, N-terminal domain"/>
    <property type="match status" value="1"/>
</dbReference>
<keyword evidence="7" id="KW-0408">Iron</keyword>
<dbReference type="Pfam" id="PF06397">
    <property type="entry name" value="Desulfoferrod_N"/>
    <property type="match status" value="1"/>
</dbReference>
<comment type="catalytic activity">
    <reaction evidence="10">
        <text>reduced [rubredoxin] + superoxide + 2 H(+) = oxidized [rubredoxin] + H2O2</text>
        <dbReference type="Rhea" id="RHEA:21324"/>
        <dbReference type="Rhea" id="RHEA-COMP:10302"/>
        <dbReference type="Rhea" id="RHEA-COMP:10303"/>
        <dbReference type="ChEBI" id="CHEBI:15378"/>
        <dbReference type="ChEBI" id="CHEBI:16240"/>
        <dbReference type="ChEBI" id="CHEBI:18421"/>
        <dbReference type="ChEBI" id="CHEBI:29033"/>
        <dbReference type="ChEBI" id="CHEBI:29034"/>
        <dbReference type="EC" id="1.15.1.2"/>
    </reaction>
</comment>
<dbReference type="RefSeq" id="WP_160200825.1">
    <property type="nucleotide sequence ID" value="NZ_QXWK01000003.1"/>
</dbReference>
<dbReference type="SUPFAM" id="SSF57802">
    <property type="entry name" value="Rubredoxin-like"/>
    <property type="match status" value="1"/>
</dbReference>
<comment type="caution">
    <text evidence="13">The sequence shown here is derived from an EMBL/GenBank/DDBJ whole genome shotgun (WGS) entry which is preliminary data.</text>
</comment>
<dbReference type="InterPro" id="IPR038094">
    <property type="entry name" value="Desulfoferrodoxin_N_sf"/>
</dbReference>
<dbReference type="Pfam" id="PF01880">
    <property type="entry name" value="Desulfoferrodox"/>
    <property type="match status" value="1"/>
</dbReference>
<dbReference type="PANTHER" id="PTHR36541:SF1">
    <property type="entry name" value="SUPEROXIDE REDUCTASE-RELATED"/>
    <property type="match status" value="1"/>
</dbReference>
<keyword evidence="14" id="KW-1185">Reference proteome</keyword>
<feature type="domain" description="Desulfoferrodoxin N-terminal" evidence="12">
    <location>
        <begin position="4"/>
        <end position="34"/>
    </location>
</feature>
<dbReference type="EC" id="1.15.1.2" evidence="2"/>
<comment type="similarity">
    <text evidence="1">Belongs to the desulfoferrodoxin family.</text>
</comment>
<evidence type="ECO:0000256" key="6">
    <source>
        <dbReference type="ARBA" id="ARBA00022982"/>
    </source>
</evidence>
<sequence length="125" mass="13883">MVKLFKCAHCGNIVEMVEDKGVKPACCGEAMQLMNPNTTDAAQEKHVPVVTIDGNKVTVCVSSTEHPMMEEHHIAFIILETNQGVQRKYLDKTGKPTAQFVLCEGEKAIAAYEYCNLHGFWKAEI</sequence>
<evidence type="ECO:0000256" key="3">
    <source>
        <dbReference type="ARBA" id="ARBA00014839"/>
    </source>
</evidence>
<dbReference type="InterPro" id="IPR002742">
    <property type="entry name" value="Desulfoferrodoxin_Fe-bd_dom"/>
</dbReference>
<dbReference type="InterPro" id="IPR051233">
    <property type="entry name" value="Desulfoferrodoxin_SOR"/>
</dbReference>
<evidence type="ECO:0000256" key="5">
    <source>
        <dbReference type="ARBA" id="ARBA00022723"/>
    </source>
</evidence>
<dbReference type="SUPFAM" id="SSF49367">
    <property type="entry name" value="Superoxide reductase-like"/>
    <property type="match status" value="1"/>
</dbReference>
<comment type="function">
    <text evidence="8">Catalyzes the one-electron reduction of superoxide anion radical to hydrogen peroxide at a nonheme ferrous iron center. Plays a fundamental role in case of oxidative stress via its superoxide detoxification activity.</text>
</comment>
<evidence type="ECO:0000313" key="13">
    <source>
        <dbReference type="EMBL" id="NBH60523.1"/>
    </source>
</evidence>
<evidence type="ECO:0000259" key="12">
    <source>
        <dbReference type="Pfam" id="PF06397"/>
    </source>
</evidence>
<feature type="domain" description="Desulfoferrodoxin ferrous iron-binding" evidence="11">
    <location>
        <begin position="39"/>
        <end position="123"/>
    </location>
</feature>
<dbReference type="InterPro" id="IPR036073">
    <property type="entry name" value="Desulfoferrodoxin_Fe-bd_dom_sf"/>
</dbReference>
<dbReference type="GO" id="GO:0050605">
    <property type="term" value="F:superoxide reductase activity"/>
    <property type="evidence" value="ECO:0007669"/>
    <property type="project" value="UniProtKB-EC"/>
</dbReference>
<protein>
    <recommendedName>
        <fullName evidence="3">Desulfoferrodoxin</fullName>
        <ecNumber evidence="2">1.15.1.2</ecNumber>
    </recommendedName>
    <alternativeName>
        <fullName evidence="9">Superoxide reductase</fullName>
    </alternativeName>
</protein>
<dbReference type="Proteomes" id="UP000446866">
    <property type="component" value="Unassembled WGS sequence"/>
</dbReference>
<proteinExistence type="inferred from homology"/>
<evidence type="ECO:0000256" key="2">
    <source>
        <dbReference type="ARBA" id="ARBA00012679"/>
    </source>
</evidence>
<evidence type="ECO:0000256" key="9">
    <source>
        <dbReference type="ARBA" id="ARBA00031398"/>
    </source>
</evidence>
<keyword evidence="5" id="KW-0479">Metal-binding</keyword>
<accession>A0A845QIC3</accession>
<organism evidence="13 14">
    <name type="scientific">Anaerotruncus colihominis</name>
    <dbReference type="NCBI Taxonomy" id="169435"/>
    <lineage>
        <taxon>Bacteria</taxon>
        <taxon>Bacillati</taxon>
        <taxon>Bacillota</taxon>
        <taxon>Clostridia</taxon>
        <taxon>Eubacteriales</taxon>
        <taxon>Oscillospiraceae</taxon>
        <taxon>Anaerotruncus</taxon>
    </lineage>
</organism>
<reference evidence="13 14" key="1">
    <citation type="submission" date="2018-08" db="EMBL/GenBank/DDBJ databases">
        <title>Murine metabolic-syndrome-specific gut microbial biobank.</title>
        <authorList>
            <person name="Liu C."/>
        </authorList>
    </citation>
    <scope>NUCLEOTIDE SEQUENCE [LARGE SCALE GENOMIC DNA]</scope>
    <source>
        <strain evidence="13 14">28</strain>
    </source>
</reference>
<evidence type="ECO:0000256" key="1">
    <source>
        <dbReference type="ARBA" id="ARBA00005941"/>
    </source>
</evidence>
<evidence type="ECO:0000256" key="8">
    <source>
        <dbReference type="ARBA" id="ARBA00024690"/>
    </source>
</evidence>
<evidence type="ECO:0000256" key="7">
    <source>
        <dbReference type="ARBA" id="ARBA00023004"/>
    </source>
</evidence>
<dbReference type="PANTHER" id="PTHR36541">
    <property type="entry name" value="SUPEROXIDE REDUCTASE-RELATED"/>
    <property type="match status" value="1"/>
</dbReference>
<dbReference type="GO" id="GO:0005506">
    <property type="term" value="F:iron ion binding"/>
    <property type="evidence" value="ECO:0007669"/>
    <property type="project" value="InterPro"/>
</dbReference>